<sequence>MLLQQEAYLKMAQDSMREAQWRMKSYYDKNRRTQVFSVGDEVLLNTAIPQTWMSGIKAMDRLQRLHPDSLVHSRFCNKC</sequence>
<evidence type="ECO:0000313" key="1">
    <source>
        <dbReference type="EMBL" id="DAZ96777.1"/>
    </source>
</evidence>
<comment type="caution">
    <text evidence="1">The sequence shown here is derived from an EMBL/GenBank/DDBJ whole genome shotgun (WGS) entry which is preliminary data.</text>
</comment>
<name>A0AAV2YU62_9STRA</name>
<evidence type="ECO:0000313" key="2">
    <source>
        <dbReference type="Proteomes" id="UP001146120"/>
    </source>
</evidence>
<organism evidence="1 2">
    <name type="scientific">Lagenidium giganteum</name>
    <dbReference type="NCBI Taxonomy" id="4803"/>
    <lineage>
        <taxon>Eukaryota</taxon>
        <taxon>Sar</taxon>
        <taxon>Stramenopiles</taxon>
        <taxon>Oomycota</taxon>
        <taxon>Peronosporomycetes</taxon>
        <taxon>Pythiales</taxon>
        <taxon>Pythiaceae</taxon>
    </lineage>
</organism>
<reference evidence="1" key="1">
    <citation type="submission" date="2022-11" db="EMBL/GenBank/DDBJ databases">
        <authorList>
            <person name="Morgan W.R."/>
            <person name="Tartar A."/>
        </authorList>
    </citation>
    <scope>NUCLEOTIDE SEQUENCE</scope>
    <source>
        <strain evidence="1">ARSEF 373</strain>
    </source>
</reference>
<dbReference type="Proteomes" id="UP001146120">
    <property type="component" value="Unassembled WGS sequence"/>
</dbReference>
<gene>
    <name evidence="1" type="ORF">N0F65_005775</name>
</gene>
<keyword evidence="2" id="KW-1185">Reference proteome</keyword>
<reference evidence="1" key="2">
    <citation type="journal article" date="2023" name="Microbiol Resour">
        <title>Decontamination and Annotation of the Draft Genome Sequence of the Oomycete Lagenidium giganteum ARSEF 373.</title>
        <authorList>
            <person name="Morgan W.R."/>
            <person name="Tartar A."/>
        </authorList>
    </citation>
    <scope>NUCLEOTIDE SEQUENCE</scope>
    <source>
        <strain evidence="1">ARSEF 373</strain>
    </source>
</reference>
<accession>A0AAV2YU62</accession>
<protein>
    <submittedName>
        <fullName evidence="1">Uncharacterized protein</fullName>
    </submittedName>
</protein>
<dbReference type="EMBL" id="DAKRPA010000156">
    <property type="protein sequence ID" value="DAZ96777.1"/>
    <property type="molecule type" value="Genomic_DNA"/>
</dbReference>
<dbReference type="AlphaFoldDB" id="A0AAV2YU62"/>
<proteinExistence type="predicted"/>